<keyword evidence="2" id="KW-0378">Hydrolase</keyword>
<dbReference type="GO" id="GO:0004386">
    <property type="term" value="F:helicase activity"/>
    <property type="evidence" value="ECO:0007669"/>
    <property type="project" value="UniProtKB-KW"/>
</dbReference>
<dbReference type="InterPro" id="IPR027417">
    <property type="entry name" value="P-loop_NTPase"/>
</dbReference>
<dbReference type="Pfam" id="PF22527">
    <property type="entry name" value="DEXQc_Suv3"/>
    <property type="match status" value="1"/>
</dbReference>
<evidence type="ECO:0000256" key="3">
    <source>
        <dbReference type="ARBA" id="ARBA00022806"/>
    </source>
</evidence>
<feature type="domain" description="Helicase ATP-binding" evidence="6">
    <location>
        <begin position="363"/>
        <end position="508"/>
    </location>
</feature>
<evidence type="ECO:0000256" key="2">
    <source>
        <dbReference type="ARBA" id="ARBA00022801"/>
    </source>
</evidence>
<dbReference type="Proteomes" id="UP001342826">
    <property type="component" value="Unassembled WGS sequence"/>
</dbReference>
<proteinExistence type="predicted"/>
<dbReference type="EMBL" id="JARTFS010000001">
    <property type="protein sequence ID" value="MED4399922.1"/>
    <property type="molecule type" value="Genomic_DNA"/>
</dbReference>
<dbReference type="SMART" id="SM00490">
    <property type="entry name" value="HELICc"/>
    <property type="match status" value="1"/>
</dbReference>
<dbReference type="PANTHER" id="PTHR12131:SF1">
    <property type="entry name" value="ATP-DEPENDENT RNA HELICASE SUPV3L1, MITOCHONDRIAL-RELATED"/>
    <property type="match status" value="1"/>
</dbReference>
<dbReference type="PANTHER" id="PTHR12131">
    <property type="entry name" value="ATP-DEPENDENT RNA AND DNA HELICASE"/>
    <property type="match status" value="1"/>
</dbReference>
<keyword evidence="9" id="KW-1185">Reference proteome</keyword>
<evidence type="ECO:0000256" key="5">
    <source>
        <dbReference type="SAM" id="Coils"/>
    </source>
</evidence>
<dbReference type="SUPFAM" id="SSF52540">
    <property type="entry name" value="P-loop containing nucleoside triphosphate hydrolases"/>
    <property type="match status" value="1"/>
</dbReference>
<evidence type="ECO:0000256" key="1">
    <source>
        <dbReference type="ARBA" id="ARBA00022741"/>
    </source>
</evidence>
<sequence>MEKLKELHAQAIEKTKQTVHEEIEKFLEEQEDMPSYEEFIEQRKLYIAQIWVNVWSNLATSRFKRKEKISYLLEKGYEFDVKNKNIINKLFRDEIRLYEPFVVLDWLNSESFDDWEARYEAARSRFQQKQKEMKEAFEKEKNEELIKHTAQTILIDRKERIYLHIRYYIAGKLAYDFHHKSRYELVEAMYEDELQEQGVFHADHYPAVADFLSELTGESTKIELWDGNYFEYETYGDRYERLVHHYVHEEIPERILEEIPSDFSDQYEMLHSEELTVESIDQLIYYYLEQIKMDCIDLIEEEDINDLLRLSEIEFDPAVHKSLYEKDKEERERRKAEQLAEIKRKEEEEKRMLDDIFGREYGPSSGGNVEYVLHVGDTNTGKTYQALKTMMEAPSGLYLAPLRLLALEVYDKLNKEDVPCNLKTGEEEKVVSGASHISCTVEMFYEKESYDVVVIDEAQLIADKDRGFSWYKAITKAKAKEVHIIGSNSMREMILELLGDANITIYEYTRNTPLEVEKTPFRFKYVQKGDALICFSRRKVLETAARIQNDGHSVSMIYGSMPPETRKKQMNRFIEGETKVIVATDAIGLGLNLPIRRIIFLDNEKFDGTRRRRLTSQEVKQIAGRAGRKGIYDIGKVAFMSDVKKMAALLHDEDRPIATFAIAPTTSIFERFQKYHHDLGTFFELWKKFESPFGTKKASLQEERELYDIIRHTEVEARLSLDDLYGFLHLPFSAKEPTLIKQWRDTMFAIVNKEELPEPEIRTRNLEELELTYKAIGLQLLFLYRLGRGTEAIYWEREREKISDEVHERLKTEVKKMTKKCKRCGRKLPLEFKFAICDSCHAARYMMYDDFDNI</sequence>
<keyword evidence="4" id="KW-0067">ATP-binding</keyword>
<protein>
    <submittedName>
        <fullName evidence="8">Helicase-related protein</fullName>
    </submittedName>
</protein>
<dbReference type="InterPro" id="IPR001650">
    <property type="entry name" value="Helicase_C-like"/>
</dbReference>
<organism evidence="8 9">
    <name type="scientific">Metabacillus fastidiosus</name>
    <dbReference type="NCBI Taxonomy" id="1458"/>
    <lineage>
        <taxon>Bacteria</taxon>
        <taxon>Bacillati</taxon>
        <taxon>Bacillota</taxon>
        <taxon>Bacilli</taxon>
        <taxon>Bacillales</taxon>
        <taxon>Bacillaceae</taxon>
        <taxon>Metabacillus</taxon>
    </lineage>
</organism>
<evidence type="ECO:0000259" key="7">
    <source>
        <dbReference type="PROSITE" id="PS51194"/>
    </source>
</evidence>
<dbReference type="InterPro" id="IPR014001">
    <property type="entry name" value="Helicase_ATP-bd"/>
</dbReference>
<feature type="coiled-coil region" evidence="5">
    <location>
        <begin position="112"/>
        <end position="143"/>
    </location>
</feature>
<dbReference type="InterPro" id="IPR050699">
    <property type="entry name" value="RNA-DNA_Helicase"/>
</dbReference>
<name>A0ABU6NS05_9BACI</name>
<reference evidence="8 9" key="1">
    <citation type="submission" date="2023-03" db="EMBL/GenBank/DDBJ databases">
        <title>Bacillus Genome Sequencing.</title>
        <authorList>
            <person name="Dunlap C."/>
        </authorList>
    </citation>
    <scope>NUCLEOTIDE SEQUENCE [LARGE SCALE GENOMIC DNA]</scope>
    <source>
        <strain evidence="8 9">NRS-1717</strain>
    </source>
</reference>
<keyword evidence="1" id="KW-0547">Nucleotide-binding</keyword>
<evidence type="ECO:0000313" key="9">
    <source>
        <dbReference type="Proteomes" id="UP001342826"/>
    </source>
</evidence>
<accession>A0ABU6NS05</accession>
<dbReference type="SMART" id="SM00487">
    <property type="entry name" value="DEXDc"/>
    <property type="match status" value="1"/>
</dbReference>
<evidence type="ECO:0000313" key="8">
    <source>
        <dbReference type="EMBL" id="MED4399922.1"/>
    </source>
</evidence>
<feature type="coiled-coil region" evidence="5">
    <location>
        <begin position="326"/>
        <end position="355"/>
    </location>
</feature>
<dbReference type="PROSITE" id="PS51194">
    <property type="entry name" value="HELICASE_CTER"/>
    <property type="match status" value="1"/>
</dbReference>
<dbReference type="Pfam" id="PF00271">
    <property type="entry name" value="Helicase_C"/>
    <property type="match status" value="1"/>
</dbReference>
<keyword evidence="3 8" id="KW-0347">Helicase</keyword>
<feature type="domain" description="Helicase C-terminal" evidence="7">
    <location>
        <begin position="518"/>
        <end position="668"/>
    </location>
</feature>
<keyword evidence="5" id="KW-0175">Coiled coil</keyword>
<dbReference type="Gene3D" id="3.40.50.300">
    <property type="entry name" value="P-loop containing nucleotide triphosphate hydrolases"/>
    <property type="match status" value="2"/>
</dbReference>
<evidence type="ECO:0000256" key="4">
    <source>
        <dbReference type="ARBA" id="ARBA00022840"/>
    </source>
</evidence>
<dbReference type="RefSeq" id="WP_328014621.1">
    <property type="nucleotide sequence ID" value="NZ_JARTFS010000001.1"/>
</dbReference>
<dbReference type="PROSITE" id="PS51192">
    <property type="entry name" value="HELICASE_ATP_BIND_1"/>
    <property type="match status" value="1"/>
</dbReference>
<gene>
    <name evidence="8" type="ORF">P9271_00920</name>
</gene>
<comment type="caution">
    <text evidence="8">The sequence shown here is derived from an EMBL/GenBank/DDBJ whole genome shotgun (WGS) entry which is preliminary data.</text>
</comment>
<evidence type="ECO:0000259" key="6">
    <source>
        <dbReference type="PROSITE" id="PS51192"/>
    </source>
</evidence>
<dbReference type="Gene3D" id="1.20.272.40">
    <property type="match status" value="1"/>
</dbReference>
<dbReference type="InterPro" id="IPR055206">
    <property type="entry name" value="DEXQc_SUV3"/>
</dbReference>
<dbReference type="CDD" id="cd18805">
    <property type="entry name" value="SF2_C_suv3"/>
    <property type="match status" value="1"/>
</dbReference>